<evidence type="ECO:0000256" key="9">
    <source>
        <dbReference type="ARBA" id="ARBA00023049"/>
    </source>
</evidence>
<comment type="caution">
    <text evidence="15">The sequence shown here is derived from an EMBL/GenBank/DDBJ whole genome shotgun (WGS) entry which is preliminary data.</text>
</comment>
<dbReference type="Pfam" id="PF17187">
    <property type="entry name" value="Svf1_C"/>
    <property type="match status" value="1"/>
</dbReference>
<evidence type="ECO:0000256" key="7">
    <source>
        <dbReference type="ARBA" id="ARBA00022801"/>
    </source>
</evidence>
<evidence type="ECO:0000256" key="11">
    <source>
        <dbReference type="SAM" id="Phobius"/>
    </source>
</evidence>
<keyword evidence="11" id="KW-0812">Transmembrane</keyword>
<evidence type="ECO:0000259" key="13">
    <source>
        <dbReference type="Pfam" id="PF08622"/>
    </source>
</evidence>
<dbReference type="GO" id="GO:0006979">
    <property type="term" value="P:response to oxidative stress"/>
    <property type="evidence" value="ECO:0007669"/>
    <property type="project" value="InterPro"/>
</dbReference>
<dbReference type="AlphaFoldDB" id="A0A2R6NRW8"/>
<dbReference type="EMBL" id="MLYV02000883">
    <property type="protein sequence ID" value="PSR75552.1"/>
    <property type="molecule type" value="Genomic_DNA"/>
</dbReference>
<comment type="subcellular location">
    <subcellularLocation>
        <location evidence="2">Cytoplasm</location>
    </subcellularLocation>
</comment>
<evidence type="ECO:0000313" key="16">
    <source>
        <dbReference type="Proteomes" id="UP000186601"/>
    </source>
</evidence>
<protein>
    <recommendedName>
        <fullName evidence="17">Peptidase M48 domain-containing protein</fullName>
    </recommendedName>
</protein>
<dbReference type="STRING" id="98765.A0A2R6NRW8"/>
<evidence type="ECO:0000313" key="15">
    <source>
        <dbReference type="EMBL" id="PSR75552.1"/>
    </source>
</evidence>
<reference evidence="15 16" key="1">
    <citation type="submission" date="2018-02" db="EMBL/GenBank/DDBJ databases">
        <title>Genome sequence of the basidiomycete white-rot fungus Phlebia centrifuga.</title>
        <authorList>
            <person name="Granchi Z."/>
            <person name="Peng M."/>
            <person name="de Vries R.P."/>
            <person name="Hilden K."/>
            <person name="Makela M.R."/>
            <person name="Grigoriev I."/>
            <person name="Riley R."/>
        </authorList>
    </citation>
    <scope>NUCLEOTIDE SEQUENCE [LARGE SCALE GENOMIC DNA]</scope>
    <source>
        <strain evidence="15 16">FBCC195</strain>
    </source>
</reference>
<evidence type="ECO:0000256" key="1">
    <source>
        <dbReference type="ARBA" id="ARBA00001947"/>
    </source>
</evidence>
<evidence type="ECO:0000256" key="3">
    <source>
        <dbReference type="ARBA" id="ARBA00009069"/>
    </source>
</evidence>
<feature type="transmembrane region" description="Helical" evidence="11">
    <location>
        <begin position="428"/>
        <end position="445"/>
    </location>
</feature>
<dbReference type="InterPro" id="IPR033394">
    <property type="entry name" value="Svf1-like_C"/>
</dbReference>
<dbReference type="GO" id="GO:0004222">
    <property type="term" value="F:metalloendopeptidase activity"/>
    <property type="evidence" value="ECO:0007669"/>
    <property type="project" value="InterPro"/>
</dbReference>
<evidence type="ECO:0000259" key="12">
    <source>
        <dbReference type="Pfam" id="PF01435"/>
    </source>
</evidence>
<dbReference type="Pfam" id="PF08622">
    <property type="entry name" value="Svf1"/>
    <property type="match status" value="1"/>
</dbReference>
<evidence type="ECO:0000259" key="14">
    <source>
        <dbReference type="Pfam" id="PF17187"/>
    </source>
</evidence>
<keyword evidence="11" id="KW-1133">Transmembrane helix</keyword>
<dbReference type="Pfam" id="PF01435">
    <property type="entry name" value="Peptidase_M48"/>
    <property type="match status" value="1"/>
</dbReference>
<comment type="similarity">
    <text evidence="3">Belongs to the SVF1 family.</text>
</comment>
<keyword evidence="6" id="KW-0479">Metal-binding</keyword>
<evidence type="ECO:0000256" key="8">
    <source>
        <dbReference type="ARBA" id="ARBA00022833"/>
    </source>
</evidence>
<gene>
    <name evidence="15" type="ORF">PHLCEN_2v9032</name>
</gene>
<organism evidence="15 16">
    <name type="scientific">Hermanssonia centrifuga</name>
    <dbReference type="NCBI Taxonomy" id="98765"/>
    <lineage>
        <taxon>Eukaryota</taxon>
        <taxon>Fungi</taxon>
        <taxon>Dikarya</taxon>
        <taxon>Basidiomycota</taxon>
        <taxon>Agaricomycotina</taxon>
        <taxon>Agaricomycetes</taxon>
        <taxon>Polyporales</taxon>
        <taxon>Meruliaceae</taxon>
        <taxon>Hermanssonia</taxon>
    </lineage>
</organism>
<feature type="domain" description="Svf1-like N-terminal" evidence="13">
    <location>
        <begin position="83"/>
        <end position="254"/>
    </location>
</feature>
<evidence type="ECO:0000256" key="10">
    <source>
        <dbReference type="SAM" id="MobiDB-lite"/>
    </source>
</evidence>
<evidence type="ECO:0008006" key="17">
    <source>
        <dbReference type="Google" id="ProtNLM"/>
    </source>
</evidence>
<keyword evidence="5" id="KW-0645">Protease</keyword>
<keyword evidence="9" id="KW-0482">Metalloprotease</keyword>
<keyword evidence="7" id="KW-0378">Hydrolase</keyword>
<dbReference type="SUPFAM" id="SSF159245">
    <property type="entry name" value="AttH-like"/>
    <property type="match status" value="1"/>
</dbReference>
<feature type="domain" description="Svf1-like C-terminal" evidence="14">
    <location>
        <begin position="256"/>
        <end position="424"/>
    </location>
</feature>
<keyword evidence="11" id="KW-0472">Membrane</keyword>
<dbReference type="GO" id="GO:0046872">
    <property type="term" value="F:metal ion binding"/>
    <property type="evidence" value="ECO:0007669"/>
    <property type="project" value="UniProtKB-KW"/>
</dbReference>
<sequence length="895" mass="98925">MTKDWEGNEPNGSSLHSLWAGRFDSLYTNVWSRNKGNTAFFTVAPTDPHAPNFHPVSSRSPSELFGELEPKDTEWTCPGGFAVETQVFYNILEDGTSVMCQVIHSSLGVWYPTIQFTCKIYNPNTKELTWKSVNVTNFVTPPPGLDKRSSRADEFSITHKSSPGSDIPEKYTIKANLGPDLQLSLEITRSAAAPGFKIGKGPKGGFSYFGPDLANPEGHVIHRFWPRDHCNGLIMLKGRAIEAKGPGMFVHAIQGMRPNLVAARWNFAQFQSDLHGGISAVQMEFTTTESYGKKGAGSGFVSVNIGSLVVGGKLAIVTAETKWPGEPQLEDAEVKSRAIHSKTEDDADTGYPAPTEFAFRWAAPSLLPDAKGPIDATVRVEVGPPNDSKGLIEKIDILAEIPYVIKTMVNYVAGTKPYIYQTSSMLEIVRTAARIALTFVPVILIKNHKTKRKLRAAEASGDLELAEKVRTIRHRTVFFHVLLFIPVFIFWATILASLERTPLTGRWRLILLSPEEEEDISSQLAGPGWYQAVGEILSRDGTAPQLIPPSDWRLAWVKDTLRRLESVIPLLQYESALEAKWLECGPDDIPLPPPADFPLNPRPRASEYVRRFAELTCGRTSAPAPHGIPGPPYALIVVDKSDSSNAFSYGFGPDGGGGIVVFSGFLDDIMGKYPSLHDDTPPVPKSSWWSSLFSGLFPATPTQPPHPMPTEEQTSELAILLAHELSHLILSHHLETLSSGSIIWPGILSITTDIIRAVLFPVTMLFGPFVNDALAGLGKYGSGEFTKLTEYCTSQNQEVEADIVSARLLAHAGFDPRHAVRFWEGRHESERTAECSPAQALEHTAHDQWAKESTTMRWMGQSHPMNIVRVERLKEELQRWKTQRELLRELAQVSE</sequence>
<comment type="cofactor">
    <cofactor evidence="1">
        <name>Zn(2+)</name>
        <dbReference type="ChEBI" id="CHEBI:29105"/>
    </cofactor>
</comment>
<proteinExistence type="inferred from homology"/>
<dbReference type="PANTHER" id="PTHR47107">
    <property type="entry name" value="SVF1-LIKE PROTEIN YDR222W-RELATED"/>
    <property type="match status" value="1"/>
</dbReference>
<keyword evidence="4" id="KW-0963">Cytoplasm</keyword>
<feature type="domain" description="Peptidase M48" evidence="12">
    <location>
        <begin position="624"/>
        <end position="876"/>
    </location>
</feature>
<feature type="region of interest" description="Disordered" evidence="10">
    <location>
        <begin position="144"/>
        <end position="166"/>
    </location>
</feature>
<dbReference type="InterPro" id="IPR013931">
    <property type="entry name" value="Svf1-like_N"/>
</dbReference>
<evidence type="ECO:0000256" key="2">
    <source>
        <dbReference type="ARBA" id="ARBA00004496"/>
    </source>
</evidence>
<feature type="compositionally biased region" description="Basic and acidic residues" evidence="10">
    <location>
        <begin position="145"/>
        <end position="157"/>
    </location>
</feature>
<keyword evidence="16" id="KW-1185">Reference proteome</keyword>
<name>A0A2R6NRW8_9APHY</name>
<dbReference type="InterPro" id="IPR001915">
    <property type="entry name" value="Peptidase_M48"/>
</dbReference>
<dbReference type="GO" id="GO:0006508">
    <property type="term" value="P:proteolysis"/>
    <property type="evidence" value="ECO:0007669"/>
    <property type="project" value="UniProtKB-KW"/>
</dbReference>
<dbReference type="GO" id="GO:0005737">
    <property type="term" value="C:cytoplasm"/>
    <property type="evidence" value="ECO:0007669"/>
    <property type="project" value="UniProtKB-SubCell"/>
</dbReference>
<evidence type="ECO:0000256" key="4">
    <source>
        <dbReference type="ARBA" id="ARBA00022490"/>
    </source>
</evidence>
<keyword evidence="8" id="KW-0862">Zinc</keyword>
<dbReference type="InterPro" id="IPR051385">
    <property type="entry name" value="Ceramide-binding_SVF1"/>
</dbReference>
<evidence type="ECO:0000256" key="5">
    <source>
        <dbReference type="ARBA" id="ARBA00022670"/>
    </source>
</evidence>
<dbReference type="Proteomes" id="UP000186601">
    <property type="component" value="Unassembled WGS sequence"/>
</dbReference>
<dbReference type="PANTHER" id="PTHR47107:SF1">
    <property type="entry name" value="CERAMIDE-BINDING PROTEIN SVF1-RELATED"/>
    <property type="match status" value="1"/>
</dbReference>
<evidence type="ECO:0000256" key="6">
    <source>
        <dbReference type="ARBA" id="ARBA00022723"/>
    </source>
</evidence>
<accession>A0A2R6NRW8</accession>
<dbReference type="OrthoDB" id="2590239at2759"/>
<feature type="transmembrane region" description="Helical" evidence="11">
    <location>
        <begin position="477"/>
        <end position="498"/>
    </location>
</feature>